<dbReference type="GO" id="GO:0006508">
    <property type="term" value="P:proteolysis"/>
    <property type="evidence" value="ECO:0007669"/>
    <property type="project" value="UniProtKB-KW"/>
</dbReference>
<comment type="similarity">
    <text evidence="2">In the N-terminal section; belongs to the glycosyltransferase 51 family.</text>
</comment>
<reference evidence="21 22" key="1">
    <citation type="submission" date="2020-06" db="EMBL/GenBank/DDBJ databases">
        <authorList>
            <person name="Kang J."/>
        </authorList>
    </citation>
    <scope>NUCLEOTIDE SEQUENCE [LARGE SCALE GENOMIC DNA]</scope>
    <source>
        <strain evidence="21 22">DCY120</strain>
    </source>
</reference>
<sequence>MFRNFGRWLHAVTKQYHLIRLFILVGLSVFLIISVWGTFKAKTANVYNLKSSLQTTTDIIDANGSKAGSLYSQKGTFVKLDHISKDMQNAVIVTEDRTFWTNYGFSIKGYGRAFLGILLHRQIVGGGSTLTQQLVKNSLLNQKQKLQRKVEEFFLAVEINRIYSKSDILSMYLNNSYFGNGIWGVQDAAKRYFDVNASQLDAAQAATLAAMLRNPSYYDPIHHPDHSKARRNLIVQLMVQNQKISSESGQLAKSQPVEITNGYNYLDSYRYPSYFDAVISEAESRYHLSESELLNKGYKIYTSLDTQIQQQMQGALQQDELFPASNADGTKAQVASIAINPTDGGVMAVMGGRDQNAFRSFNRATQMRRQPGSTIKPLAVYTPAVEAGYKLDTELPNKITSFGKDNYTPKNADDTYSDKIPMYKALANSENIPAVSVLDKIGINKGVSSLENFGIKVAPGDQNLALALGGLERGVTPYQIARAYTAFANEGKIVQTHFIRKIVDAQGVLIAANRKKSPKPIMSKKTAETMTSMMLGVYTQGTGQAAQPANYQIAGKTGSTEVPRSYGIGTKDQWMVAYTPDIVVSTWLGYDKTDAGHFLQGRTEQAITPVFKTEMTNILQYTKDSSFGVKDANQIMSQNSAKHHASGFLGNLQDQLDDARKNVTQWYNQIKGIFPH</sequence>
<evidence type="ECO:0000259" key="19">
    <source>
        <dbReference type="Pfam" id="PF00905"/>
    </source>
</evidence>
<evidence type="ECO:0000256" key="18">
    <source>
        <dbReference type="SAM" id="Phobius"/>
    </source>
</evidence>
<dbReference type="Proteomes" id="UP000563523">
    <property type="component" value="Unassembled WGS sequence"/>
</dbReference>
<feature type="domain" description="Glycosyl transferase family 51" evidence="20">
    <location>
        <begin position="69"/>
        <end position="238"/>
    </location>
</feature>
<accession>A0A850R837</accession>
<evidence type="ECO:0000256" key="14">
    <source>
        <dbReference type="ARBA" id="ARBA00023268"/>
    </source>
</evidence>
<dbReference type="GO" id="GO:0008360">
    <property type="term" value="P:regulation of cell shape"/>
    <property type="evidence" value="ECO:0007669"/>
    <property type="project" value="UniProtKB-KW"/>
</dbReference>
<comment type="caution">
    <text evidence="21">The sequence shown here is derived from an EMBL/GenBank/DDBJ whole genome shotgun (WGS) entry which is preliminary data.</text>
</comment>
<keyword evidence="9" id="KW-0378">Hydrolase</keyword>
<dbReference type="GO" id="GO:0009252">
    <property type="term" value="P:peptidoglycan biosynthetic process"/>
    <property type="evidence" value="ECO:0007669"/>
    <property type="project" value="UniProtKB-KW"/>
</dbReference>
<evidence type="ECO:0000256" key="7">
    <source>
        <dbReference type="ARBA" id="ARBA00022679"/>
    </source>
</evidence>
<dbReference type="GO" id="GO:0008658">
    <property type="term" value="F:penicillin binding"/>
    <property type="evidence" value="ECO:0007669"/>
    <property type="project" value="InterPro"/>
</dbReference>
<dbReference type="PANTHER" id="PTHR32282">
    <property type="entry name" value="BINDING PROTEIN TRANSPEPTIDASE, PUTATIVE-RELATED"/>
    <property type="match status" value="1"/>
</dbReference>
<dbReference type="Pfam" id="PF00912">
    <property type="entry name" value="Transgly"/>
    <property type="match status" value="1"/>
</dbReference>
<evidence type="ECO:0000256" key="17">
    <source>
        <dbReference type="ARBA" id="ARBA00049902"/>
    </source>
</evidence>
<keyword evidence="4" id="KW-0121">Carboxypeptidase</keyword>
<dbReference type="InterPro" id="IPR036950">
    <property type="entry name" value="PBP_transglycosylase"/>
</dbReference>
<keyword evidence="6" id="KW-0328">Glycosyltransferase</keyword>
<dbReference type="NCBIfam" id="TIGR02074">
    <property type="entry name" value="PBP_1a_fam"/>
    <property type="match status" value="1"/>
</dbReference>
<dbReference type="GO" id="GO:0071555">
    <property type="term" value="P:cell wall organization"/>
    <property type="evidence" value="ECO:0007669"/>
    <property type="project" value="UniProtKB-KW"/>
</dbReference>
<evidence type="ECO:0000256" key="12">
    <source>
        <dbReference type="ARBA" id="ARBA00022989"/>
    </source>
</evidence>
<evidence type="ECO:0000313" key="21">
    <source>
        <dbReference type="EMBL" id="NVY96872.1"/>
    </source>
</evidence>
<keyword evidence="15" id="KW-0961">Cell wall biogenesis/degradation</keyword>
<dbReference type="Pfam" id="PF00905">
    <property type="entry name" value="Transpeptidase"/>
    <property type="match status" value="1"/>
</dbReference>
<dbReference type="GO" id="GO:0030288">
    <property type="term" value="C:outer membrane-bounded periplasmic space"/>
    <property type="evidence" value="ECO:0007669"/>
    <property type="project" value="TreeGrafter"/>
</dbReference>
<keyword evidence="11" id="KW-0573">Peptidoglycan synthesis</keyword>
<keyword evidence="7" id="KW-0808">Transferase</keyword>
<dbReference type="SUPFAM" id="SSF56601">
    <property type="entry name" value="beta-lactamase/transpeptidase-like"/>
    <property type="match status" value="1"/>
</dbReference>
<dbReference type="GO" id="GO:0008955">
    <property type="term" value="F:peptidoglycan glycosyltransferase activity"/>
    <property type="evidence" value="ECO:0007669"/>
    <property type="project" value="UniProtKB-EC"/>
</dbReference>
<dbReference type="InterPro" id="IPR012338">
    <property type="entry name" value="Beta-lactam/transpept-like"/>
</dbReference>
<dbReference type="GO" id="GO:0009002">
    <property type="term" value="F:serine-type D-Ala-D-Ala carboxypeptidase activity"/>
    <property type="evidence" value="ECO:0007669"/>
    <property type="project" value="UniProtKB-EC"/>
</dbReference>
<evidence type="ECO:0000256" key="6">
    <source>
        <dbReference type="ARBA" id="ARBA00022676"/>
    </source>
</evidence>
<keyword evidence="3" id="KW-1003">Cell membrane</keyword>
<evidence type="ECO:0000256" key="9">
    <source>
        <dbReference type="ARBA" id="ARBA00022801"/>
    </source>
</evidence>
<keyword evidence="12 18" id="KW-1133">Transmembrane helix</keyword>
<evidence type="ECO:0000256" key="15">
    <source>
        <dbReference type="ARBA" id="ARBA00023316"/>
    </source>
</evidence>
<keyword evidence="14" id="KW-0511">Multifunctional enzyme</keyword>
<evidence type="ECO:0000256" key="5">
    <source>
        <dbReference type="ARBA" id="ARBA00022670"/>
    </source>
</evidence>
<evidence type="ECO:0000313" key="22">
    <source>
        <dbReference type="Proteomes" id="UP000563523"/>
    </source>
</evidence>
<protein>
    <submittedName>
        <fullName evidence="21">PBP1A family penicillin-binding protein</fullName>
    </submittedName>
</protein>
<evidence type="ECO:0000256" key="2">
    <source>
        <dbReference type="ARBA" id="ARBA00007739"/>
    </source>
</evidence>
<keyword evidence="5" id="KW-0645">Protease</keyword>
<dbReference type="PANTHER" id="PTHR32282:SF32">
    <property type="entry name" value="PENICILLIN-BINDING PROTEIN 2A"/>
    <property type="match status" value="1"/>
</dbReference>
<feature type="domain" description="Penicillin-binding protein transpeptidase" evidence="19">
    <location>
        <begin position="337"/>
        <end position="600"/>
    </location>
</feature>
<evidence type="ECO:0000256" key="13">
    <source>
        <dbReference type="ARBA" id="ARBA00023136"/>
    </source>
</evidence>
<keyword evidence="13 18" id="KW-0472">Membrane</keyword>
<dbReference type="AlphaFoldDB" id="A0A850R837"/>
<evidence type="ECO:0000256" key="3">
    <source>
        <dbReference type="ARBA" id="ARBA00022475"/>
    </source>
</evidence>
<proteinExistence type="inferred from homology"/>
<evidence type="ECO:0000256" key="8">
    <source>
        <dbReference type="ARBA" id="ARBA00022692"/>
    </source>
</evidence>
<evidence type="ECO:0000256" key="4">
    <source>
        <dbReference type="ARBA" id="ARBA00022645"/>
    </source>
</evidence>
<evidence type="ECO:0000256" key="16">
    <source>
        <dbReference type="ARBA" id="ARBA00034000"/>
    </source>
</evidence>
<dbReference type="Gene3D" id="6.20.370.110">
    <property type="match status" value="1"/>
</dbReference>
<dbReference type="InterPro" id="IPR050396">
    <property type="entry name" value="Glycosyltr_51/Transpeptidase"/>
</dbReference>
<organism evidence="21 22">
    <name type="scientific">Bombilactobacillus apium</name>
    <dbReference type="NCBI Taxonomy" id="2675299"/>
    <lineage>
        <taxon>Bacteria</taxon>
        <taxon>Bacillati</taxon>
        <taxon>Bacillota</taxon>
        <taxon>Bacilli</taxon>
        <taxon>Lactobacillales</taxon>
        <taxon>Lactobacillaceae</taxon>
        <taxon>Bombilactobacillus</taxon>
    </lineage>
</organism>
<name>A0A850R837_9LACO</name>
<dbReference type="SUPFAM" id="SSF53955">
    <property type="entry name" value="Lysozyme-like"/>
    <property type="match status" value="1"/>
</dbReference>
<keyword evidence="8 18" id="KW-0812">Transmembrane</keyword>
<dbReference type="InterPro" id="IPR001264">
    <property type="entry name" value="Glyco_trans_51"/>
</dbReference>
<feature type="transmembrane region" description="Helical" evidence="18">
    <location>
        <begin position="21"/>
        <end position="39"/>
    </location>
</feature>
<gene>
    <name evidence="21" type="ORF">HU830_06880</name>
</gene>
<dbReference type="InterPro" id="IPR023346">
    <property type="entry name" value="Lysozyme-like_dom_sf"/>
</dbReference>
<dbReference type="Gene3D" id="1.10.3810.10">
    <property type="entry name" value="Biosynthetic peptidoglycan transglycosylase-like"/>
    <property type="match status" value="1"/>
</dbReference>
<evidence type="ECO:0000256" key="1">
    <source>
        <dbReference type="ARBA" id="ARBA00007090"/>
    </source>
</evidence>
<dbReference type="Gene3D" id="3.40.710.10">
    <property type="entry name" value="DD-peptidase/beta-lactamase superfamily"/>
    <property type="match status" value="1"/>
</dbReference>
<dbReference type="FunFam" id="1.10.3810.10:FF:000001">
    <property type="entry name" value="Penicillin-binding protein 1A"/>
    <property type="match status" value="1"/>
</dbReference>
<keyword evidence="22" id="KW-1185">Reference proteome</keyword>
<comment type="similarity">
    <text evidence="1">In the C-terminal section; belongs to the transpeptidase family.</text>
</comment>
<comment type="catalytic activity">
    <reaction evidence="16">
        <text>Preferential cleavage: (Ac)2-L-Lys-D-Ala-|-D-Ala. Also transpeptidation of peptidyl-alanyl moieties that are N-acyl substituents of D-alanine.</text>
        <dbReference type="EC" id="3.4.16.4"/>
    </reaction>
</comment>
<evidence type="ECO:0000256" key="10">
    <source>
        <dbReference type="ARBA" id="ARBA00022960"/>
    </source>
</evidence>
<keyword evidence="10" id="KW-0133">Cell shape</keyword>
<evidence type="ECO:0000259" key="20">
    <source>
        <dbReference type="Pfam" id="PF00912"/>
    </source>
</evidence>
<dbReference type="EMBL" id="JABZEC010000006">
    <property type="protein sequence ID" value="NVY96872.1"/>
    <property type="molecule type" value="Genomic_DNA"/>
</dbReference>
<comment type="catalytic activity">
    <reaction evidence="17">
        <text>[GlcNAc-(1-&gt;4)-Mur2Ac(oyl-L-Ala-gamma-D-Glu-L-Lys-D-Ala-D-Ala)](n)-di-trans,octa-cis-undecaprenyl diphosphate + beta-D-GlcNAc-(1-&gt;4)-Mur2Ac(oyl-L-Ala-gamma-D-Glu-L-Lys-D-Ala-D-Ala)-di-trans,octa-cis-undecaprenyl diphosphate = [GlcNAc-(1-&gt;4)-Mur2Ac(oyl-L-Ala-gamma-D-Glu-L-Lys-D-Ala-D-Ala)](n+1)-di-trans,octa-cis-undecaprenyl diphosphate + di-trans,octa-cis-undecaprenyl diphosphate + H(+)</text>
        <dbReference type="Rhea" id="RHEA:23708"/>
        <dbReference type="Rhea" id="RHEA-COMP:9602"/>
        <dbReference type="Rhea" id="RHEA-COMP:9603"/>
        <dbReference type="ChEBI" id="CHEBI:15378"/>
        <dbReference type="ChEBI" id="CHEBI:58405"/>
        <dbReference type="ChEBI" id="CHEBI:60033"/>
        <dbReference type="ChEBI" id="CHEBI:78435"/>
        <dbReference type="EC" id="2.4.99.28"/>
    </reaction>
</comment>
<dbReference type="InterPro" id="IPR001460">
    <property type="entry name" value="PCN-bd_Tpept"/>
</dbReference>
<evidence type="ECO:0000256" key="11">
    <source>
        <dbReference type="ARBA" id="ARBA00022984"/>
    </source>
</evidence>